<organism evidence="11 12">
    <name type="scientific">Maudiozyma exigua</name>
    <name type="common">Yeast</name>
    <name type="synonym">Kazachstania exigua</name>
    <dbReference type="NCBI Taxonomy" id="34358"/>
    <lineage>
        <taxon>Eukaryota</taxon>
        <taxon>Fungi</taxon>
        <taxon>Dikarya</taxon>
        <taxon>Ascomycota</taxon>
        <taxon>Saccharomycotina</taxon>
        <taxon>Saccharomycetes</taxon>
        <taxon>Saccharomycetales</taxon>
        <taxon>Saccharomycetaceae</taxon>
        <taxon>Maudiozyma</taxon>
    </lineage>
</organism>
<reference evidence="11 12" key="1">
    <citation type="submission" date="2020-11" db="EMBL/GenBank/DDBJ databases">
        <title>Kefir isolates.</title>
        <authorList>
            <person name="Marcisauskas S."/>
            <person name="Kim Y."/>
            <person name="Blasche S."/>
        </authorList>
    </citation>
    <scope>NUCLEOTIDE SEQUENCE [LARGE SCALE GENOMIC DNA]</scope>
    <source>
        <strain evidence="11 12">OG2</strain>
    </source>
</reference>
<comment type="caution">
    <text evidence="11">The sequence shown here is derived from an EMBL/GenBank/DDBJ whole genome shotgun (WGS) entry which is preliminary data.</text>
</comment>
<evidence type="ECO:0000256" key="4">
    <source>
        <dbReference type="ARBA" id="ARBA00022692"/>
    </source>
</evidence>
<comment type="subcellular location">
    <subcellularLocation>
        <location evidence="2">Endoplasmic reticulum membrane</location>
        <topology evidence="2">Multi-pass membrane protein</topology>
    </subcellularLocation>
</comment>
<evidence type="ECO:0000313" key="11">
    <source>
        <dbReference type="EMBL" id="KAG0659520.1"/>
    </source>
</evidence>
<feature type="transmembrane region" description="Helical" evidence="9">
    <location>
        <begin position="185"/>
        <end position="202"/>
    </location>
</feature>
<evidence type="ECO:0000256" key="2">
    <source>
        <dbReference type="ARBA" id="ARBA00004477"/>
    </source>
</evidence>
<keyword evidence="7 9" id="KW-1133">Transmembrane helix</keyword>
<keyword evidence="11" id="KW-0808">Transferase</keyword>
<keyword evidence="8 9" id="KW-0472">Membrane</keyword>
<dbReference type="GO" id="GO:0018279">
    <property type="term" value="P:protein N-linked glycosylation via asparagine"/>
    <property type="evidence" value="ECO:0007669"/>
    <property type="project" value="TreeGrafter"/>
</dbReference>
<evidence type="ECO:0000256" key="6">
    <source>
        <dbReference type="ARBA" id="ARBA00022824"/>
    </source>
</evidence>
<feature type="transmembrane region" description="Helical" evidence="9">
    <location>
        <begin position="217"/>
        <end position="236"/>
    </location>
</feature>
<accession>A0A9P6VZL7</accession>
<name>A0A9P6VZL7_MAUEX</name>
<evidence type="ECO:0000256" key="9">
    <source>
        <dbReference type="SAM" id="Phobius"/>
    </source>
</evidence>
<dbReference type="AlphaFoldDB" id="A0A9P6VZL7"/>
<keyword evidence="6" id="KW-0256">Endoplasmic reticulum</keyword>
<dbReference type="EMBL" id="PUHR01000190">
    <property type="protein sequence ID" value="KAG0659520.1"/>
    <property type="molecule type" value="Genomic_DNA"/>
</dbReference>
<sequence>MLLSKLISVCLTTLLFKSTLTLAATREDLAIKAQKTTNGIIPLDDYSFKDILDGPRDFYLVALLTCTEPGVGCTACFEFNPVYEMIANSWFQDHKDGISGLDPSKALYFAKADLEDASAVPEIFKFYNIERVPRLMFFTPGGSIHDYNLLNLPQQKANAGAREFISNLKIAVGINDYQVHEPRDWSTIIITSISTFIIVYLLRKHSKIVTGIISSKYIWAILSCAFIVLMSGGYMYNKMRGTPLAGSDSNGNVVYFWPNEFQNQYGIESQIVSVVYAALSLCFLALVLGVPSLADFYKGSASGAMIITVISAVLVAVIYILFAGLSNLFGIKSPRYPFELIKISSLLA</sequence>
<gene>
    <name evidence="11" type="primary">OST3</name>
    <name evidence="11" type="ORF">C6P45_001826</name>
</gene>
<feature type="transmembrane region" description="Helical" evidence="9">
    <location>
        <begin position="271"/>
        <end position="294"/>
    </location>
</feature>
<dbReference type="PANTHER" id="PTHR12692">
    <property type="entry name" value="DOLICHYL-DIPHOSPHOOLIGOSACCHARIDE--PROTEIN GLYCOSYLTRANSFERASE-RELATED"/>
    <property type="match status" value="1"/>
</dbReference>
<keyword evidence="12" id="KW-1185">Reference proteome</keyword>
<comment type="similarity">
    <text evidence="3">Belongs to the OST3/OST6 family.</text>
</comment>
<evidence type="ECO:0000256" key="10">
    <source>
        <dbReference type="SAM" id="SignalP"/>
    </source>
</evidence>
<evidence type="ECO:0000256" key="8">
    <source>
        <dbReference type="ARBA" id="ARBA00023136"/>
    </source>
</evidence>
<evidence type="ECO:0000256" key="1">
    <source>
        <dbReference type="ARBA" id="ARBA00002791"/>
    </source>
</evidence>
<evidence type="ECO:0000313" key="12">
    <source>
        <dbReference type="Proteomes" id="UP000750334"/>
    </source>
</evidence>
<feature type="chain" id="PRO_5040505368" evidence="10">
    <location>
        <begin position="24"/>
        <end position="348"/>
    </location>
</feature>
<comment type="function">
    <text evidence="1">Subunit of the oligosaccharyl transferase (OST) complex that catalyzes the initial transfer of a defined glycan (Glc(3)Man(9)GlcNAc(2) in eukaryotes) from the lipid carrier dolichol-pyrophosphate to an asparagine residue within an Asn-X-Ser/Thr consensus motif in nascent polypeptide chains, the first step in protein N-glycosylation. N-glycosylation occurs cotranslationally and the complex associates with the Sec61 complex at the channel-forming translocon complex that mediates protein translocation across the endoplasmic reticulum (ER). All subunits are required for a maximal enzyme activity.</text>
</comment>
<evidence type="ECO:0000256" key="3">
    <source>
        <dbReference type="ARBA" id="ARBA00009561"/>
    </source>
</evidence>
<evidence type="ECO:0000256" key="7">
    <source>
        <dbReference type="ARBA" id="ARBA00022989"/>
    </source>
</evidence>
<protein>
    <submittedName>
        <fullName evidence="11">Oligosaccharyl transferase subunit ost3/OST6</fullName>
    </submittedName>
</protein>
<dbReference type="InterPro" id="IPR021149">
    <property type="entry name" value="OligosaccharylTrfase_OST3/OST6"/>
</dbReference>
<dbReference type="Gene3D" id="3.40.30.10">
    <property type="entry name" value="Glutaredoxin"/>
    <property type="match status" value="1"/>
</dbReference>
<keyword evidence="5 10" id="KW-0732">Signal</keyword>
<dbReference type="Pfam" id="PF04756">
    <property type="entry name" value="OST3_OST6"/>
    <property type="match status" value="1"/>
</dbReference>
<dbReference type="GO" id="GO:0008250">
    <property type="term" value="C:oligosaccharyltransferase complex"/>
    <property type="evidence" value="ECO:0007669"/>
    <property type="project" value="TreeGrafter"/>
</dbReference>
<evidence type="ECO:0000256" key="5">
    <source>
        <dbReference type="ARBA" id="ARBA00022729"/>
    </source>
</evidence>
<dbReference type="SUPFAM" id="SSF52833">
    <property type="entry name" value="Thioredoxin-like"/>
    <property type="match status" value="1"/>
</dbReference>
<feature type="signal peptide" evidence="10">
    <location>
        <begin position="1"/>
        <end position="23"/>
    </location>
</feature>
<dbReference type="GO" id="GO:0016740">
    <property type="term" value="F:transferase activity"/>
    <property type="evidence" value="ECO:0007669"/>
    <property type="project" value="UniProtKB-KW"/>
</dbReference>
<dbReference type="PANTHER" id="PTHR12692:SF0">
    <property type="entry name" value="GH11935P"/>
    <property type="match status" value="1"/>
</dbReference>
<keyword evidence="4 9" id="KW-0812">Transmembrane</keyword>
<feature type="transmembrane region" description="Helical" evidence="9">
    <location>
        <begin position="306"/>
        <end position="329"/>
    </location>
</feature>
<dbReference type="InterPro" id="IPR036249">
    <property type="entry name" value="Thioredoxin-like_sf"/>
</dbReference>
<dbReference type="Proteomes" id="UP000750334">
    <property type="component" value="Unassembled WGS sequence"/>
</dbReference>
<dbReference type="OrthoDB" id="67566at2759"/>
<proteinExistence type="inferred from homology"/>